<gene>
    <name evidence="2" type="ORF">GOAMR_48_00940</name>
</gene>
<proteinExistence type="predicted"/>
<feature type="region of interest" description="Disordered" evidence="1">
    <location>
        <begin position="250"/>
        <end position="270"/>
    </location>
</feature>
<comment type="caution">
    <text evidence="2">The sequence shown here is derived from an EMBL/GenBank/DDBJ whole genome shotgun (WGS) entry which is preliminary data.</text>
</comment>
<protein>
    <recommendedName>
        <fullName evidence="4">Di-and tripeptidase</fullName>
    </recommendedName>
</protein>
<reference evidence="2 3" key="1">
    <citation type="submission" date="2011-11" db="EMBL/GenBank/DDBJ databases">
        <title>Whole genome shotgun sequence of Gordonia amarae NBRC 15530.</title>
        <authorList>
            <person name="Takarada H."/>
            <person name="Hosoyama A."/>
            <person name="Tsuchikane K."/>
            <person name="Katsumata H."/>
            <person name="Yamazaki S."/>
            <person name="Fujita N."/>
        </authorList>
    </citation>
    <scope>NUCLEOTIDE SEQUENCE [LARGE SCALE GENOMIC DNA]</scope>
    <source>
        <strain evidence="2 3">NBRC 15530</strain>
    </source>
</reference>
<keyword evidence="3" id="KW-1185">Reference proteome</keyword>
<dbReference type="STRING" id="1075090.GOAMR_48_00940"/>
<evidence type="ECO:0008006" key="4">
    <source>
        <dbReference type="Google" id="ProtNLM"/>
    </source>
</evidence>
<sequence length="270" mass="28615">MSNIIKRVEQSTTAQVQEKQPSKLTLTAVSKLLDKAQRLQAPQVKKYVDSIRRRHPDESPQQIIERLEKHYLRTVTGTGSAVGAAAAVPGVGTITAMGAATGETALFLETSALLALAIAEVHGIPMHDNERRTALVLAVALGEEGILAVGKVVGSRSGTLRRLNQSTTPDSRIGQLNRKLAGKFVRRYAIKRAPLIFGKLLPAGVGALIGGIGNRAIGKKIVENAREAFGPAPVHWQVIDGSVVTGEEPGAIPSVRSLPTDGSDRPVGRV</sequence>
<evidence type="ECO:0000313" key="3">
    <source>
        <dbReference type="Proteomes" id="UP000006023"/>
    </source>
</evidence>
<dbReference type="RefSeq" id="WP_005188722.1">
    <property type="nucleotide sequence ID" value="NZ_BAED01000048.1"/>
</dbReference>
<dbReference type="EMBL" id="BAED01000048">
    <property type="protein sequence ID" value="GAB06183.1"/>
    <property type="molecule type" value="Genomic_DNA"/>
</dbReference>
<name>G7GRF8_9ACTN</name>
<dbReference type="Proteomes" id="UP000006023">
    <property type="component" value="Unassembled WGS sequence"/>
</dbReference>
<evidence type="ECO:0000256" key="1">
    <source>
        <dbReference type="SAM" id="MobiDB-lite"/>
    </source>
</evidence>
<evidence type="ECO:0000313" key="2">
    <source>
        <dbReference type="EMBL" id="GAB06183.1"/>
    </source>
</evidence>
<organism evidence="2 3">
    <name type="scientific">Gordonia amarae NBRC 15530</name>
    <dbReference type="NCBI Taxonomy" id="1075090"/>
    <lineage>
        <taxon>Bacteria</taxon>
        <taxon>Bacillati</taxon>
        <taxon>Actinomycetota</taxon>
        <taxon>Actinomycetes</taxon>
        <taxon>Mycobacteriales</taxon>
        <taxon>Gordoniaceae</taxon>
        <taxon>Gordonia</taxon>
    </lineage>
</organism>
<dbReference type="eggNOG" id="COG1540">
    <property type="taxonomic scope" value="Bacteria"/>
</dbReference>
<dbReference type="AlphaFoldDB" id="G7GRF8"/>
<accession>G7GRF8</accession>